<keyword evidence="3" id="KW-1003">Cell membrane</keyword>
<name>A0ABU0ZZ82_9ACTN</name>
<dbReference type="Pfam" id="PF19300">
    <property type="entry name" value="BPD_transp_1_N"/>
    <property type="match status" value="1"/>
</dbReference>
<evidence type="ECO:0000313" key="10">
    <source>
        <dbReference type="Proteomes" id="UP001230908"/>
    </source>
</evidence>
<keyword evidence="10" id="KW-1185">Reference proteome</keyword>
<feature type="domain" description="ABC transmembrane type-1" evidence="8">
    <location>
        <begin position="95"/>
        <end position="300"/>
    </location>
</feature>
<dbReference type="Pfam" id="PF00528">
    <property type="entry name" value="BPD_transp_1"/>
    <property type="match status" value="1"/>
</dbReference>
<dbReference type="SUPFAM" id="SSF161098">
    <property type="entry name" value="MetI-like"/>
    <property type="match status" value="1"/>
</dbReference>
<evidence type="ECO:0000256" key="3">
    <source>
        <dbReference type="ARBA" id="ARBA00022475"/>
    </source>
</evidence>
<dbReference type="EMBL" id="JAVHUY010000076">
    <property type="protein sequence ID" value="MDQ7911272.1"/>
    <property type="molecule type" value="Genomic_DNA"/>
</dbReference>
<evidence type="ECO:0000256" key="7">
    <source>
        <dbReference type="RuleBase" id="RU363032"/>
    </source>
</evidence>
<evidence type="ECO:0000256" key="1">
    <source>
        <dbReference type="ARBA" id="ARBA00004651"/>
    </source>
</evidence>
<dbReference type="PANTHER" id="PTHR43163:SF3">
    <property type="entry name" value="PEPTIDE ABC TRANSPORTER PERMEASE PROTEIN"/>
    <property type="match status" value="1"/>
</dbReference>
<evidence type="ECO:0000256" key="2">
    <source>
        <dbReference type="ARBA" id="ARBA00022448"/>
    </source>
</evidence>
<dbReference type="PANTHER" id="PTHR43163">
    <property type="entry name" value="DIPEPTIDE TRANSPORT SYSTEM PERMEASE PROTEIN DPPB-RELATED"/>
    <property type="match status" value="1"/>
</dbReference>
<feature type="transmembrane region" description="Helical" evidence="7">
    <location>
        <begin position="97"/>
        <end position="122"/>
    </location>
</feature>
<proteinExistence type="inferred from homology"/>
<dbReference type="CDD" id="cd06261">
    <property type="entry name" value="TM_PBP2"/>
    <property type="match status" value="1"/>
</dbReference>
<dbReference type="InterPro" id="IPR000515">
    <property type="entry name" value="MetI-like"/>
</dbReference>
<organism evidence="9 10">
    <name type="scientific">Phytohabitans maris</name>
    <dbReference type="NCBI Taxonomy" id="3071409"/>
    <lineage>
        <taxon>Bacteria</taxon>
        <taxon>Bacillati</taxon>
        <taxon>Actinomycetota</taxon>
        <taxon>Actinomycetes</taxon>
        <taxon>Micromonosporales</taxon>
        <taxon>Micromonosporaceae</taxon>
    </lineage>
</organism>
<evidence type="ECO:0000259" key="8">
    <source>
        <dbReference type="PROSITE" id="PS50928"/>
    </source>
</evidence>
<comment type="similarity">
    <text evidence="7">Belongs to the binding-protein-dependent transport system permease family.</text>
</comment>
<evidence type="ECO:0000256" key="6">
    <source>
        <dbReference type="ARBA" id="ARBA00023136"/>
    </source>
</evidence>
<keyword evidence="4 7" id="KW-0812">Transmembrane</keyword>
<feature type="transmembrane region" description="Helical" evidence="7">
    <location>
        <begin position="9"/>
        <end position="30"/>
    </location>
</feature>
<evidence type="ECO:0000313" key="9">
    <source>
        <dbReference type="EMBL" id="MDQ7911272.1"/>
    </source>
</evidence>
<dbReference type="PROSITE" id="PS50928">
    <property type="entry name" value="ABC_TM1"/>
    <property type="match status" value="1"/>
</dbReference>
<dbReference type="Gene3D" id="1.10.3720.10">
    <property type="entry name" value="MetI-like"/>
    <property type="match status" value="1"/>
</dbReference>
<keyword evidence="5 7" id="KW-1133">Transmembrane helix</keyword>
<comment type="caution">
    <text evidence="9">The sequence shown here is derived from an EMBL/GenBank/DDBJ whole genome shotgun (WGS) entry which is preliminary data.</text>
</comment>
<sequence length="313" mass="32972">MAQLALRRVLTAIPILLVVSFVVFAMVALIPGDPAAVLAGENATPEQIAEVRASLGLDDPLLVRYWDWLWSALHGDLGQSLRTGQSVGEILGSHVTITLSLVLVTLVIATLLGLAAGIVAAARAGGLLDRALTGLSAVAVALPPFWVSLLLVLFFAVNVRLFPAVGYVSLTESPSQWLSHLFLPALALAALPAAELALQLKDTLTAELRRDYVLTAMAKGLSKPKILFKHTLRNAAIPVTTVLGYRTAQLIGGTVTVEVVFVIPGLGSTAVSSVQARDVTVLLGLVVLTTLAVVVINLLVDISYGYLNPKVRS</sequence>
<reference evidence="9 10" key="1">
    <citation type="submission" date="2023-08" db="EMBL/GenBank/DDBJ databases">
        <title>Phytohabitans sansha sp. nov., isolated from marine sediment.</title>
        <authorList>
            <person name="Zhao Y."/>
            <person name="Yi K."/>
        </authorList>
    </citation>
    <scope>NUCLEOTIDE SEQUENCE [LARGE SCALE GENOMIC DNA]</scope>
    <source>
        <strain evidence="9 10">ZYX-F-186</strain>
    </source>
</reference>
<keyword evidence="6 7" id="KW-0472">Membrane</keyword>
<dbReference type="InterPro" id="IPR045621">
    <property type="entry name" value="BPD_transp_1_N"/>
</dbReference>
<feature type="transmembrane region" description="Helical" evidence="7">
    <location>
        <begin position="281"/>
        <end position="307"/>
    </location>
</feature>
<evidence type="ECO:0000256" key="4">
    <source>
        <dbReference type="ARBA" id="ARBA00022692"/>
    </source>
</evidence>
<evidence type="ECO:0000256" key="5">
    <source>
        <dbReference type="ARBA" id="ARBA00022989"/>
    </source>
</evidence>
<dbReference type="RefSeq" id="WP_308718489.1">
    <property type="nucleotide sequence ID" value="NZ_JAVHUY010000076.1"/>
</dbReference>
<dbReference type="InterPro" id="IPR035906">
    <property type="entry name" value="MetI-like_sf"/>
</dbReference>
<accession>A0ABU0ZZ82</accession>
<gene>
    <name evidence="9" type="ORF">RB614_42960</name>
</gene>
<comment type="subcellular location">
    <subcellularLocation>
        <location evidence="1 7">Cell membrane</location>
        <topology evidence="1 7">Multi-pass membrane protein</topology>
    </subcellularLocation>
</comment>
<keyword evidence="2 7" id="KW-0813">Transport</keyword>
<feature type="transmembrane region" description="Helical" evidence="7">
    <location>
        <begin position="134"/>
        <end position="157"/>
    </location>
</feature>
<dbReference type="Proteomes" id="UP001230908">
    <property type="component" value="Unassembled WGS sequence"/>
</dbReference>
<feature type="transmembrane region" description="Helical" evidence="7">
    <location>
        <begin position="177"/>
        <end position="200"/>
    </location>
</feature>
<protein>
    <submittedName>
        <fullName evidence="9">ABC transporter permease</fullName>
    </submittedName>
</protein>